<keyword evidence="2" id="KW-1185">Reference proteome</keyword>
<dbReference type="STRING" id="526218.Sterm_0933"/>
<dbReference type="RefSeq" id="WP_012860397.1">
    <property type="nucleotide sequence ID" value="NC_013517.1"/>
</dbReference>
<sequence>MKRIYDVSLFDFIPFNFKGDKETEYIIETIDYLLRERFIKQIPEVILLDRVEQLEDWKVNELFAEFHVDYYNKNVSIEQKRELIKTSLLTHRTKGTPFALKIITDILFKNGKVMEWFDYDGDPYKFKISTQSDLKNQDDYDQTIQAIEIYKNARSWLESIIFNRTDDMELFEAHLSQKKVKTVLNMIELEFPVENTKNHTGIATFEHRKMEIR</sequence>
<organism evidence="1 2">
    <name type="scientific">Sebaldella termitidis (strain ATCC 33386 / NCTC 11300)</name>
    <dbReference type="NCBI Taxonomy" id="526218"/>
    <lineage>
        <taxon>Bacteria</taxon>
        <taxon>Fusobacteriati</taxon>
        <taxon>Fusobacteriota</taxon>
        <taxon>Fusobacteriia</taxon>
        <taxon>Fusobacteriales</taxon>
        <taxon>Leptotrichiaceae</taxon>
        <taxon>Sebaldella</taxon>
    </lineage>
</organism>
<evidence type="ECO:0000313" key="2">
    <source>
        <dbReference type="Proteomes" id="UP000000845"/>
    </source>
</evidence>
<dbReference type="HOGENOM" id="CLU_086293_0_0_0"/>
<dbReference type="eggNOG" id="COG4385">
    <property type="taxonomic scope" value="Bacteria"/>
</dbReference>
<accession>D1AFB6</accession>
<name>D1AFB6_SEBTE</name>
<protein>
    <recommendedName>
        <fullName evidence="3">Phage tail protein I</fullName>
    </recommendedName>
</protein>
<proteinExistence type="predicted"/>
<dbReference type="KEGG" id="str:Sterm_0933"/>
<reference evidence="2" key="1">
    <citation type="submission" date="2009-09" db="EMBL/GenBank/DDBJ databases">
        <title>The complete chromosome of Sebaldella termitidis ATCC 33386.</title>
        <authorList>
            <consortium name="US DOE Joint Genome Institute (JGI-PGF)"/>
            <person name="Lucas S."/>
            <person name="Copeland A."/>
            <person name="Lapidus A."/>
            <person name="Glavina del Rio T."/>
            <person name="Dalin E."/>
            <person name="Tice H."/>
            <person name="Bruce D."/>
            <person name="Goodwin L."/>
            <person name="Pitluck S."/>
            <person name="Kyrpides N."/>
            <person name="Mavromatis K."/>
            <person name="Ivanova N."/>
            <person name="Mikhailova N."/>
            <person name="Sims D."/>
            <person name="Meincke L."/>
            <person name="Brettin T."/>
            <person name="Detter J.C."/>
            <person name="Han C."/>
            <person name="Larimer F."/>
            <person name="Land M."/>
            <person name="Hauser L."/>
            <person name="Markowitz V."/>
            <person name="Cheng J.F."/>
            <person name="Hugenholtz P."/>
            <person name="Woyke T."/>
            <person name="Wu D."/>
            <person name="Eisen J.A."/>
        </authorList>
    </citation>
    <scope>NUCLEOTIDE SEQUENCE [LARGE SCALE GENOMIC DNA]</scope>
    <source>
        <strain evidence="2">ATCC 33386 / NCTC 11300</strain>
    </source>
</reference>
<dbReference type="Proteomes" id="UP000000845">
    <property type="component" value="Chromosome"/>
</dbReference>
<dbReference type="AlphaFoldDB" id="D1AFB6"/>
<dbReference type="Pfam" id="PF09684">
    <property type="entry name" value="Tail_P2_I"/>
    <property type="match status" value="1"/>
</dbReference>
<dbReference type="InterPro" id="IPR006521">
    <property type="entry name" value="Tail_protein_I"/>
</dbReference>
<dbReference type="EMBL" id="CP001739">
    <property type="protein sequence ID" value="ACZ07801.1"/>
    <property type="molecule type" value="Genomic_DNA"/>
</dbReference>
<evidence type="ECO:0000313" key="1">
    <source>
        <dbReference type="EMBL" id="ACZ07801.1"/>
    </source>
</evidence>
<evidence type="ECO:0008006" key="3">
    <source>
        <dbReference type="Google" id="ProtNLM"/>
    </source>
</evidence>
<reference evidence="1 2" key="2">
    <citation type="journal article" date="2010" name="Stand. Genomic Sci.">
        <title>Complete genome sequence of Sebaldella termitidis type strain (NCTC 11300).</title>
        <authorList>
            <person name="Harmon-Smith M."/>
            <person name="Celia L."/>
            <person name="Chertkov O."/>
            <person name="Lapidus A."/>
            <person name="Copeland A."/>
            <person name="Glavina Del Rio T."/>
            <person name="Nolan M."/>
            <person name="Lucas S."/>
            <person name="Tice H."/>
            <person name="Cheng J.F."/>
            <person name="Han C."/>
            <person name="Detter J.C."/>
            <person name="Bruce D."/>
            <person name="Goodwin L."/>
            <person name="Pitluck S."/>
            <person name="Pati A."/>
            <person name="Liolios K."/>
            <person name="Ivanova N."/>
            <person name="Mavromatis K."/>
            <person name="Mikhailova N."/>
            <person name="Chen A."/>
            <person name="Palaniappan K."/>
            <person name="Land M."/>
            <person name="Hauser L."/>
            <person name="Chang Y.J."/>
            <person name="Jeffries C.D."/>
            <person name="Brettin T."/>
            <person name="Goker M."/>
            <person name="Beck B."/>
            <person name="Bristow J."/>
            <person name="Eisen J.A."/>
            <person name="Markowitz V."/>
            <person name="Hugenholtz P."/>
            <person name="Kyrpides N.C."/>
            <person name="Klenk H.P."/>
            <person name="Chen F."/>
        </authorList>
    </citation>
    <scope>NUCLEOTIDE SEQUENCE [LARGE SCALE GENOMIC DNA]</scope>
    <source>
        <strain evidence="2">ATCC 33386 / NCTC 11300</strain>
    </source>
</reference>
<gene>
    <name evidence="1" type="ordered locus">Sterm_0933</name>
</gene>